<dbReference type="Proteomes" id="UP000008281">
    <property type="component" value="Unassembled WGS sequence"/>
</dbReference>
<dbReference type="CTD" id="9800958"/>
<keyword evidence="2" id="KW-1185">Reference proteome</keyword>
<dbReference type="EMBL" id="DS268419">
    <property type="protein sequence ID" value="EFO86719.1"/>
    <property type="molecule type" value="Genomic_DNA"/>
</dbReference>
<reference evidence="1" key="1">
    <citation type="submission" date="2007-07" db="EMBL/GenBank/DDBJ databases">
        <title>PCAP assembly of the Caenorhabditis remanei genome.</title>
        <authorList>
            <consortium name="The Caenorhabditis remanei Sequencing Consortium"/>
            <person name="Wilson R.K."/>
        </authorList>
    </citation>
    <scope>NUCLEOTIDE SEQUENCE [LARGE SCALE GENOMIC DNA]</scope>
    <source>
        <strain evidence="1">PB4641</strain>
    </source>
</reference>
<dbReference type="HOGENOM" id="CLU_3421481_0_0_1"/>
<dbReference type="AlphaFoldDB" id="E3LYU4"/>
<gene>
    <name evidence="1" type="ORF">CRE_04706</name>
</gene>
<proteinExistence type="predicted"/>
<protein>
    <submittedName>
        <fullName evidence="1">Uncharacterized protein</fullName>
    </submittedName>
</protein>
<accession>E3LYU4</accession>
<dbReference type="GeneID" id="9800958"/>
<name>E3LYU4_CAERE</name>
<dbReference type="InParanoid" id="E3LYU4"/>
<dbReference type="RefSeq" id="XP_003110887.2">
    <property type="nucleotide sequence ID" value="XM_003110839.2"/>
</dbReference>
<evidence type="ECO:0000313" key="1">
    <source>
        <dbReference type="EMBL" id="EFO86719.1"/>
    </source>
</evidence>
<organism evidence="2">
    <name type="scientific">Caenorhabditis remanei</name>
    <name type="common">Caenorhabditis vulgaris</name>
    <dbReference type="NCBI Taxonomy" id="31234"/>
    <lineage>
        <taxon>Eukaryota</taxon>
        <taxon>Metazoa</taxon>
        <taxon>Ecdysozoa</taxon>
        <taxon>Nematoda</taxon>
        <taxon>Chromadorea</taxon>
        <taxon>Rhabditida</taxon>
        <taxon>Rhabditina</taxon>
        <taxon>Rhabditomorpha</taxon>
        <taxon>Rhabditoidea</taxon>
        <taxon>Rhabditidae</taxon>
        <taxon>Peloderinae</taxon>
        <taxon>Caenorhabditis</taxon>
    </lineage>
</organism>
<evidence type="ECO:0000313" key="2">
    <source>
        <dbReference type="Proteomes" id="UP000008281"/>
    </source>
</evidence>
<sequence length="24" mass="2543">MEHVAIMSVAIVSDIGFIQPVSQA</sequence>
<dbReference type="KEGG" id="crq:GCK72_010634"/>